<dbReference type="InterPro" id="IPR055905">
    <property type="entry name" value="DUF7482"/>
</dbReference>
<name>A0A7G8BJL5_9BACT</name>
<dbReference type="EMBL" id="CP060394">
    <property type="protein sequence ID" value="QNI32735.1"/>
    <property type="molecule type" value="Genomic_DNA"/>
</dbReference>
<feature type="compositionally biased region" description="Polar residues" evidence="1">
    <location>
        <begin position="88"/>
        <end position="98"/>
    </location>
</feature>
<feature type="region of interest" description="Disordered" evidence="1">
    <location>
        <begin position="86"/>
        <end position="110"/>
    </location>
</feature>
<dbReference type="RefSeq" id="WP_186743689.1">
    <property type="nucleotide sequence ID" value="NZ_CP060394.1"/>
</dbReference>
<gene>
    <name evidence="3" type="ORF">H7849_01620</name>
</gene>
<protein>
    <recommendedName>
        <fullName evidence="2">DUF7482 domain-containing protein</fullName>
    </recommendedName>
</protein>
<dbReference type="KEGG" id="adin:H7849_01620"/>
<dbReference type="AlphaFoldDB" id="A0A7G8BJL5"/>
<accession>A0A7G8BJL5</accession>
<evidence type="ECO:0000313" key="4">
    <source>
        <dbReference type="Proteomes" id="UP000515312"/>
    </source>
</evidence>
<evidence type="ECO:0000313" key="3">
    <source>
        <dbReference type="EMBL" id="QNI32735.1"/>
    </source>
</evidence>
<dbReference type="Pfam" id="PF24298">
    <property type="entry name" value="DUF7482"/>
    <property type="match status" value="1"/>
</dbReference>
<organism evidence="3 4">
    <name type="scientific">Alloacidobacterium dinghuense</name>
    <dbReference type="NCBI Taxonomy" id="2763107"/>
    <lineage>
        <taxon>Bacteria</taxon>
        <taxon>Pseudomonadati</taxon>
        <taxon>Acidobacteriota</taxon>
        <taxon>Terriglobia</taxon>
        <taxon>Terriglobales</taxon>
        <taxon>Acidobacteriaceae</taxon>
        <taxon>Alloacidobacterium</taxon>
    </lineage>
</organism>
<evidence type="ECO:0000256" key="1">
    <source>
        <dbReference type="SAM" id="MobiDB-lite"/>
    </source>
</evidence>
<dbReference type="Proteomes" id="UP000515312">
    <property type="component" value="Chromosome"/>
</dbReference>
<keyword evidence="4" id="KW-1185">Reference proteome</keyword>
<sequence length="473" mass="49954">MVPALRRSFPIGKDLNVTAMRSRIISSTKVFIVAGATMMSSLIPAAAFGQAQVVSKPPVSPEAMAIHRLAKRPVAKSAVRTDAAASVAGSSSNFNSEQGPGPGPRGPGPGCDLFPAPASTGAAVGLSYFGPSPSTVNPSLVGPVQLLNTGKVDAVNGTITIPLYKGTLKGTKKTIWYILTDVSDQGIANELGLNFSAKLGFAENAARTGTLDGNGNIVFDKGTVDFSPQRNIVPGPAGQEFPPKSFAPGEIGDKNYSPYVTITNAGNVVYNAPMVAFNVDASQINFPDGHVDYSKVHDQVVAIDPYNMTVTLNLINGFSFGRPVWYLSMDASIPLAAAIEHNTYAPLMDKLLLGHDDSFSSPIERIFIATNGAEDGSCNNPLRQGLSADLADGYRPNNTLGGIPTIALDYSPAWDANLYEWTEDAINRGYRGQLREEFQILTFVQDGLLTGPGGKPFGSAGFSINCPIVQRLD</sequence>
<reference evidence="3 4" key="1">
    <citation type="submission" date="2020-08" db="EMBL/GenBank/DDBJ databases">
        <title>Edaphobacter telluris sp. nov. and Acidobacterium dinghuensis sp. nov., two acidobacteria isolated from forest soil.</title>
        <authorList>
            <person name="Fu J."/>
            <person name="Qiu L."/>
        </authorList>
    </citation>
    <scope>NUCLEOTIDE SEQUENCE [LARGE SCALE GENOMIC DNA]</scope>
    <source>
        <strain evidence="3">4Y35</strain>
    </source>
</reference>
<feature type="domain" description="DUF7482" evidence="2">
    <location>
        <begin position="173"/>
        <end position="351"/>
    </location>
</feature>
<evidence type="ECO:0000259" key="2">
    <source>
        <dbReference type="Pfam" id="PF24298"/>
    </source>
</evidence>
<proteinExistence type="predicted"/>